<dbReference type="GO" id="GO:0005524">
    <property type="term" value="F:ATP binding"/>
    <property type="evidence" value="ECO:0007669"/>
    <property type="project" value="UniProtKB-KW"/>
</dbReference>
<dbReference type="PANTHER" id="PTHR42734:SF17">
    <property type="entry name" value="METAL TRANSPORT SYSTEM ATP-BINDING PROTEIN TM_0124-RELATED"/>
    <property type="match status" value="1"/>
</dbReference>
<evidence type="ECO:0000256" key="2">
    <source>
        <dbReference type="ARBA" id="ARBA00022448"/>
    </source>
</evidence>
<accession>A0A6N2TVY7</accession>
<keyword evidence="6" id="KW-0378">Hydrolase</keyword>
<dbReference type="GO" id="GO:0016887">
    <property type="term" value="F:ATP hydrolysis activity"/>
    <property type="evidence" value="ECO:0007669"/>
    <property type="project" value="InterPro"/>
</dbReference>
<name>A0A6N2TVY7_9FIRM</name>
<dbReference type="EC" id="3.6.3.-" evidence="6"/>
<dbReference type="PROSITE" id="PS00211">
    <property type="entry name" value="ABC_TRANSPORTER_1"/>
    <property type="match status" value="1"/>
</dbReference>
<keyword evidence="2" id="KW-0813">Transport</keyword>
<reference evidence="6" key="1">
    <citation type="submission" date="2019-11" db="EMBL/GenBank/DDBJ databases">
        <authorList>
            <person name="Feng L."/>
        </authorList>
    </citation>
    <scope>NUCLEOTIDE SEQUENCE</scope>
    <source>
        <strain evidence="6">AvaginalisLFYP127</strain>
    </source>
</reference>
<dbReference type="EMBL" id="CACRSW010000027">
    <property type="protein sequence ID" value="VYT08231.1"/>
    <property type="molecule type" value="Genomic_DNA"/>
</dbReference>
<feature type="domain" description="ABC transporter" evidence="5">
    <location>
        <begin position="4"/>
        <end position="221"/>
    </location>
</feature>
<comment type="similarity">
    <text evidence="1">Belongs to the ABC transporter superfamily.</text>
</comment>
<keyword evidence="4 6" id="KW-0067">ATP-binding</keyword>
<dbReference type="InterPro" id="IPR003439">
    <property type="entry name" value="ABC_transporter-like_ATP-bd"/>
</dbReference>
<keyword evidence="3" id="KW-0547">Nucleotide-binding</keyword>
<dbReference type="SUPFAM" id="SSF52540">
    <property type="entry name" value="P-loop containing nucleoside triphosphate hydrolases"/>
    <property type="match status" value="1"/>
</dbReference>
<dbReference type="InterPro" id="IPR050153">
    <property type="entry name" value="Metal_Ion_Import_ABC"/>
</dbReference>
<dbReference type="InterPro" id="IPR017871">
    <property type="entry name" value="ABC_transporter-like_CS"/>
</dbReference>
<sequence length="221" mass="25272">MKDIEVKDVVFSYGKDEVLNKVSFDLNKGDFLTIQGENGSGKSTLIKLILKDLKKDSGEIKLFGTNIEDFNAYSKIGYVPQVNDLNKLAFPITGEEFVILNLYKKFNIFNRPSKKCYQKVRDIFEILNIKNLLHIPFNQLSGGQAQKVMIARAMVNNPEVLLLDEPTVGVDEKSKRDFLKLLAHLNDKHKISILMISHEMDVVREFSKREIRIKNGRIVDA</sequence>
<dbReference type="PROSITE" id="PS50893">
    <property type="entry name" value="ABC_TRANSPORTER_2"/>
    <property type="match status" value="1"/>
</dbReference>
<evidence type="ECO:0000313" key="6">
    <source>
        <dbReference type="EMBL" id="VYT08231.1"/>
    </source>
</evidence>
<gene>
    <name evidence="6" type="primary">znuC_2</name>
    <name evidence="6" type="ORF">AVLFYP127_00769</name>
</gene>
<organism evidence="6">
    <name type="scientific">Anaerococcus vaginalis</name>
    <dbReference type="NCBI Taxonomy" id="33037"/>
    <lineage>
        <taxon>Bacteria</taxon>
        <taxon>Bacillati</taxon>
        <taxon>Bacillota</taxon>
        <taxon>Tissierellia</taxon>
        <taxon>Tissierellales</taxon>
        <taxon>Peptoniphilaceae</taxon>
        <taxon>Anaerococcus</taxon>
    </lineage>
</organism>
<dbReference type="InterPro" id="IPR027417">
    <property type="entry name" value="P-loop_NTPase"/>
</dbReference>
<dbReference type="InterPro" id="IPR003593">
    <property type="entry name" value="AAA+_ATPase"/>
</dbReference>
<dbReference type="AlphaFoldDB" id="A0A6N2TVY7"/>
<evidence type="ECO:0000256" key="4">
    <source>
        <dbReference type="ARBA" id="ARBA00022840"/>
    </source>
</evidence>
<evidence type="ECO:0000259" key="5">
    <source>
        <dbReference type="PROSITE" id="PS50893"/>
    </source>
</evidence>
<dbReference type="SMART" id="SM00382">
    <property type="entry name" value="AAA"/>
    <property type="match status" value="1"/>
</dbReference>
<dbReference type="RefSeq" id="WP_156329256.1">
    <property type="nucleotide sequence ID" value="NZ_CACRSW010000027.1"/>
</dbReference>
<evidence type="ECO:0000256" key="1">
    <source>
        <dbReference type="ARBA" id="ARBA00005417"/>
    </source>
</evidence>
<protein>
    <submittedName>
        <fullName evidence="6">High-affinity zinc uptake system ATP-binding protein ZnuC</fullName>
        <ecNumber evidence="6">3.6.3.-</ecNumber>
    </submittedName>
</protein>
<dbReference type="Pfam" id="PF00005">
    <property type="entry name" value="ABC_tran"/>
    <property type="match status" value="1"/>
</dbReference>
<dbReference type="Gene3D" id="3.40.50.300">
    <property type="entry name" value="P-loop containing nucleotide triphosphate hydrolases"/>
    <property type="match status" value="1"/>
</dbReference>
<dbReference type="PANTHER" id="PTHR42734">
    <property type="entry name" value="METAL TRANSPORT SYSTEM ATP-BINDING PROTEIN TM_0124-RELATED"/>
    <property type="match status" value="1"/>
</dbReference>
<proteinExistence type="inferred from homology"/>
<evidence type="ECO:0000256" key="3">
    <source>
        <dbReference type="ARBA" id="ARBA00022741"/>
    </source>
</evidence>